<evidence type="ECO:0000313" key="1">
    <source>
        <dbReference type="EnsemblPlants" id="AVESA.00010b.r2.4AG0639740.1.CDS"/>
    </source>
</evidence>
<reference evidence="1" key="2">
    <citation type="submission" date="2025-09" db="UniProtKB">
        <authorList>
            <consortium name="EnsemblPlants"/>
        </authorList>
    </citation>
    <scope>IDENTIFICATION</scope>
</reference>
<sequence length="522" mass="56368">MEAETAETLLPRPEQTVSAVDHLGRPAFRGSSGGWPAALFIIGVEVAERFAFCGIVGNLMIYLTGPLGQSTAAAASAVNAWVGAAMLLPLLGSAVADSWLGRYRTVVCASLLYIVGLGMLTFSTMLAPGVRAGCTGKAPGSAGCSTSSSAQVALFFFSLYLVAFAQGGHKPCVQAFGADQFDENDPGELASRGSFFNWWYFASYGGNTITVSLLNYVQESISWQLGFAIPCAAMALALAVFCLGTKTYRFPPPPSAKKMPDDPEHSLLLTPTLRRDHGATALLKLFPIWASCLIYAFVLSQFTFFTKQASTLDRRIGTLVVPAASLQSLVNASLMIFLPIYERVLVPLARKHTKNSSGITTLQRIGVGLAISIIMVTVAALVEMKRLRVATDYGLLDRPEVTIPMSVLWMVPQYMLMGLSDTFAIVGLQEFFYDQVPDGLRSLGLALFLSIVGVGNYISSFVVYAIDRMTASAGESWFTNNLNRGHLDYFYWLLALLSAIGLAAYMYLAQVYVPKKKGLSVQ</sequence>
<dbReference type="EnsemblPlants" id="AVESA.00010b.r2.4AG0639740.1">
    <property type="protein sequence ID" value="AVESA.00010b.r2.4AG0639740.1.CDS"/>
    <property type="gene ID" value="AVESA.00010b.r2.4AG0639740"/>
</dbReference>
<organism evidence="1 2">
    <name type="scientific">Avena sativa</name>
    <name type="common">Oat</name>
    <dbReference type="NCBI Taxonomy" id="4498"/>
    <lineage>
        <taxon>Eukaryota</taxon>
        <taxon>Viridiplantae</taxon>
        <taxon>Streptophyta</taxon>
        <taxon>Embryophyta</taxon>
        <taxon>Tracheophyta</taxon>
        <taxon>Spermatophyta</taxon>
        <taxon>Magnoliopsida</taxon>
        <taxon>Liliopsida</taxon>
        <taxon>Poales</taxon>
        <taxon>Poaceae</taxon>
        <taxon>BOP clade</taxon>
        <taxon>Pooideae</taxon>
        <taxon>Poodae</taxon>
        <taxon>Poeae</taxon>
        <taxon>Poeae Chloroplast Group 1 (Aveneae type)</taxon>
        <taxon>Aveninae</taxon>
        <taxon>Avena</taxon>
    </lineage>
</organism>
<reference evidence="1" key="1">
    <citation type="submission" date="2021-05" db="EMBL/GenBank/DDBJ databases">
        <authorList>
            <person name="Scholz U."/>
            <person name="Mascher M."/>
            <person name="Fiebig A."/>
        </authorList>
    </citation>
    <scope>NUCLEOTIDE SEQUENCE [LARGE SCALE GENOMIC DNA]</scope>
</reference>
<proteinExistence type="predicted"/>
<accession>A0ACD5WKN1</accession>
<keyword evidence="2" id="KW-1185">Reference proteome</keyword>
<dbReference type="Proteomes" id="UP001732700">
    <property type="component" value="Chromosome 4A"/>
</dbReference>
<name>A0ACD5WKN1_AVESA</name>
<protein>
    <submittedName>
        <fullName evidence="1">Uncharacterized protein</fullName>
    </submittedName>
</protein>
<evidence type="ECO:0000313" key="2">
    <source>
        <dbReference type="Proteomes" id="UP001732700"/>
    </source>
</evidence>